<dbReference type="EMBL" id="VORO01000009">
    <property type="protein sequence ID" value="TXD89054.1"/>
    <property type="molecule type" value="Genomic_DNA"/>
</dbReference>
<dbReference type="Proteomes" id="UP000321578">
    <property type="component" value="Unassembled WGS sequence"/>
</dbReference>
<dbReference type="Pfam" id="PF00535">
    <property type="entry name" value="Glycos_transf_2"/>
    <property type="match status" value="1"/>
</dbReference>
<evidence type="ECO:0000256" key="3">
    <source>
        <dbReference type="ARBA" id="ARBA00022679"/>
    </source>
</evidence>
<keyword evidence="2" id="KW-0328">Glycosyltransferase</keyword>
<keyword evidence="3 5" id="KW-0808">Transferase</keyword>
<dbReference type="RefSeq" id="WP_147086408.1">
    <property type="nucleotide sequence ID" value="NZ_VORM01000032.1"/>
</dbReference>
<name>A0A5C6ZK48_9FLAO</name>
<protein>
    <submittedName>
        <fullName evidence="5">Glycosyltransferase family 2 protein</fullName>
    </submittedName>
</protein>
<dbReference type="PANTHER" id="PTHR43685:SF5">
    <property type="entry name" value="GLYCOSYLTRANSFERASE EPSE-RELATED"/>
    <property type="match status" value="1"/>
</dbReference>
<dbReference type="GO" id="GO:0016757">
    <property type="term" value="F:glycosyltransferase activity"/>
    <property type="evidence" value="ECO:0007669"/>
    <property type="project" value="UniProtKB-KW"/>
</dbReference>
<comment type="similarity">
    <text evidence="1">Belongs to the glycosyltransferase 2 family.</text>
</comment>
<keyword evidence="6" id="KW-1185">Reference proteome</keyword>
<organism evidence="5 6">
    <name type="scientific">Subsaximicrobium wynnwilliamsii</name>
    <dbReference type="NCBI Taxonomy" id="291179"/>
    <lineage>
        <taxon>Bacteria</taxon>
        <taxon>Pseudomonadati</taxon>
        <taxon>Bacteroidota</taxon>
        <taxon>Flavobacteriia</taxon>
        <taxon>Flavobacteriales</taxon>
        <taxon>Flavobacteriaceae</taxon>
        <taxon>Subsaximicrobium</taxon>
    </lineage>
</organism>
<evidence type="ECO:0000259" key="4">
    <source>
        <dbReference type="Pfam" id="PF00535"/>
    </source>
</evidence>
<dbReference type="InterPro" id="IPR050834">
    <property type="entry name" value="Glycosyltransf_2"/>
</dbReference>
<comment type="caution">
    <text evidence="5">The sequence shown here is derived from an EMBL/GenBank/DDBJ whole genome shotgun (WGS) entry which is preliminary data.</text>
</comment>
<feature type="domain" description="Glycosyltransferase 2-like" evidence="4">
    <location>
        <begin position="9"/>
        <end position="175"/>
    </location>
</feature>
<dbReference type="InterPro" id="IPR001173">
    <property type="entry name" value="Glyco_trans_2-like"/>
</dbReference>
<evidence type="ECO:0000313" key="6">
    <source>
        <dbReference type="Proteomes" id="UP000321578"/>
    </source>
</evidence>
<evidence type="ECO:0000313" key="5">
    <source>
        <dbReference type="EMBL" id="TXD89054.1"/>
    </source>
</evidence>
<proteinExistence type="inferred from homology"/>
<dbReference type="OrthoDB" id="9815829at2"/>
<accession>A0A5C6ZK48</accession>
<dbReference type="AlphaFoldDB" id="A0A5C6ZK48"/>
<reference evidence="5 6" key="1">
    <citation type="submission" date="2019-08" db="EMBL/GenBank/DDBJ databases">
        <title>Genomes of Subsaximicrobium wynnwilliamsii strains.</title>
        <authorList>
            <person name="Bowman J.P."/>
        </authorList>
    </citation>
    <scope>NUCLEOTIDE SEQUENCE [LARGE SCALE GENOMIC DNA]</scope>
    <source>
        <strain evidence="5 6">2-80-2</strain>
    </source>
</reference>
<dbReference type="SUPFAM" id="SSF53448">
    <property type="entry name" value="Nucleotide-diphospho-sugar transferases"/>
    <property type="match status" value="1"/>
</dbReference>
<gene>
    <name evidence="5" type="ORF">ESY86_09775</name>
</gene>
<evidence type="ECO:0000256" key="2">
    <source>
        <dbReference type="ARBA" id="ARBA00022676"/>
    </source>
</evidence>
<evidence type="ECO:0000256" key="1">
    <source>
        <dbReference type="ARBA" id="ARBA00006739"/>
    </source>
</evidence>
<sequence length="341" mass="39451">MREVKPKVTVLMPVYNGDKYLRAAIDSVLAQTFRDFEFLIINDGSTDDTQNIIDSYTDSRIKCHKQTNQGVAKSLNNGLKLATGEFIWRHDADDICLPEQLQTQLDFLKTHANFALVSTQIAFMSDRGRIAYDYKQPKDAFFNGQTFMKVERSQFNPFSPITHATVLIKKKVFDTIGVYRTEFKTSEDTDLWLRVIEHFDAAVLHYCSYFVRLNSTSATQIYKKTNTFYRDLAFQFADERTQKGTDVLLRGEPMPQPTEEVLEFKSKPLSNSKKGTNFRKDLLNFQYKVMLNAKDYQNVFKIIKISLKDGWKLSKTWRAILFPMLGDDVINIGVKLKSFLK</sequence>
<dbReference type="PANTHER" id="PTHR43685">
    <property type="entry name" value="GLYCOSYLTRANSFERASE"/>
    <property type="match status" value="1"/>
</dbReference>
<dbReference type="InterPro" id="IPR029044">
    <property type="entry name" value="Nucleotide-diphossugar_trans"/>
</dbReference>
<dbReference type="CDD" id="cd00761">
    <property type="entry name" value="Glyco_tranf_GTA_type"/>
    <property type="match status" value="1"/>
</dbReference>
<dbReference type="Gene3D" id="3.90.550.10">
    <property type="entry name" value="Spore Coat Polysaccharide Biosynthesis Protein SpsA, Chain A"/>
    <property type="match status" value="1"/>
</dbReference>